<dbReference type="KEGG" id="ngv:CDO52_06330"/>
<reference evidence="3 4" key="1">
    <citation type="submission" date="2017-08" db="EMBL/GenBank/DDBJ databases">
        <title>The complete genome sequence of Nocardiopsis gilva YIM 90087.</title>
        <authorList>
            <person name="Yin M."/>
            <person name="Tang S."/>
        </authorList>
    </citation>
    <scope>NUCLEOTIDE SEQUENCE [LARGE SCALE GENOMIC DNA]</scope>
    <source>
        <strain evidence="3 4">YIM 90087</strain>
    </source>
</reference>
<dbReference type="Gene3D" id="3.20.20.140">
    <property type="entry name" value="Metal-dependent hydrolases"/>
    <property type="match status" value="1"/>
</dbReference>
<keyword evidence="4" id="KW-1185">Reference proteome</keyword>
<dbReference type="Proteomes" id="UP000215005">
    <property type="component" value="Chromosome"/>
</dbReference>
<dbReference type="AlphaFoldDB" id="A0A223S308"/>
<feature type="binding site" evidence="1">
    <location>
        <position position="32"/>
    </location>
    <ligand>
        <name>a divalent metal cation</name>
        <dbReference type="ChEBI" id="CHEBI:60240"/>
        <label>1</label>
    </ligand>
</feature>
<dbReference type="OrthoDB" id="9810005at2"/>
<dbReference type="SUPFAM" id="SSF51556">
    <property type="entry name" value="Metallo-dependent hydrolases"/>
    <property type="match status" value="1"/>
</dbReference>
<name>A0A223S308_9ACTN</name>
<evidence type="ECO:0000256" key="1">
    <source>
        <dbReference type="PIRSR" id="PIRSR005902-1"/>
    </source>
</evidence>
<gene>
    <name evidence="3" type="ORF">CDO52_06330</name>
</gene>
<proteinExistence type="predicted"/>
<accession>A0A223S308</accession>
<dbReference type="PANTHER" id="PTHR46124:SF2">
    <property type="entry name" value="D-AMINOACYL-TRNA DEACYLASE"/>
    <property type="match status" value="1"/>
</dbReference>
<dbReference type="InterPro" id="IPR001130">
    <property type="entry name" value="TatD-like"/>
</dbReference>
<dbReference type="PANTHER" id="PTHR46124">
    <property type="entry name" value="D-AMINOACYL-TRNA DEACYLASE"/>
    <property type="match status" value="1"/>
</dbReference>
<keyword evidence="1" id="KW-0479">Metal-binding</keyword>
<feature type="binding site" evidence="1">
    <location>
        <position position="34"/>
    </location>
    <ligand>
        <name>a divalent metal cation</name>
        <dbReference type="ChEBI" id="CHEBI:60240"/>
        <label>1</label>
    </ligand>
</feature>
<dbReference type="InterPro" id="IPR032466">
    <property type="entry name" value="Metal_Hydrolase"/>
</dbReference>
<dbReference type="GO" id="GO:0005829">
    <property type="term" value="C:cytosol"/>
    <property type="evidence" value="ECO:0007669"/>
    <property type="project" value="TreeGrafter"/>
</dbReference>
<feature type="binding site" evidence="1">
    <location>
        <position position="205"/>
    </location>
    <ligand>
        <name>a divalent metal cation</name>
        <dbReference type="ChEBI" id="CHEBI:60240"/>
        <label>2</label>
    </ligand>
</feature>
<dbReference type="PIRSF" id="PIRSF005902">
    <property type="entry name" value="DNase_TatD"/>
    <property type="match status" value="1"/>
</dbReference>
<dbReference type="RefSeq" id="WP_017619962.1">
    <property type="nucleotide sequence ID" value="NZ_ANBG01000284.1"/>
</dbReference>
<evidence type="ECO:0000256" key="2">
    <source>
        <dbReference type="SAM" id="MobiDB-lite"/>
    </source>
</evidence>
<dbReference type="CDD" id="cd01310">
    <property type="entry name" value="TatD_DNAse"/>
    <property type="match status" value="1"/>
</dbReference>
<evidence type="ECO:0000313" key="4">
    <source>
        <dbReference type="Proteomes" id="UP000215005"/>
    </source>
</evidence>
<feature type="binding site" evidence="1">
    <location>
        <position position="255"/>
    </location>
    <ligand>
        <name>a divalent metal cation</name>
        <dbReference type="ChEBI" id="CHEBI:60240"/>
        <label>1</label>
    </ligand>
</feature>
<dbReference type="FunFam" id="3.20.20.140:FF:000048">
    <property type="entry name" value="AraC family transcriptional regulator"/>
    <property type="match status" value="1"/>
</dbReference>
<sequence>MGKRSGQAVRERNAATPPPSPEPLRVAVADSHTHMDMQDPAVPEIIAAAEAVGVTPLIQVGVDVPSSQWAAQIAAEHPTVWAAVALHPNEAPRLVHGDGAQGVEVDDTDWAGKVRSAAGLAGLDEAVAEIDRLAALPQVRAVGETGLDYFRTGEEGVEAQQESFRRHIGIAKRHGLAVMIHDRDAHDDVLRVLKEEGAPEKVVFHCFSGDADMARVCADNGYFMSFAGNVTFASAQQLRDAAEVAPADLILVETDAPFLTPKPYRGRPNAPYLIPHTLRAIAEVKAMDEGDLAATIASNAKRAFGLD</sequence>
<feature type="region of interest" description="Disordered" evidence="2">
    <location>
        <begin position="1"/>
        <end position="23"/>
    </location>
</feature>
<dbReference type="GO" id="GO:0046872">
    <property type="term" value="F:metal ion binding"/>
    <property type="evidence" value="ECO:0007669"/>
    <property type="project" value="UniProtKB-KW"/>
</dbReference>
<evidence type="ECO:0000313" key="3">
    <source>
        <dbReference type="EMBL" id="ASU82457.1"/>
    </source>
</evidence>
<feature type="binding site" evidence="1">
    <location>
        <position position="144"/>
    </location>
    <ligand>
        <name>a divalent metal cation</name>
        <dbReference type="ChEBI" id="CHEBI:60240"/>
        <label>1</label>
    </ligand>
</feature>
<feature type="binding site" evidence="1">
    <location>
        <position position="181"/>
    </location>
    <ligand>
        <name>a divalent metal cation</name>
        <dbReference type="ChEBI" id="CHEBI:60240"/>
        <label>2</label>
    </ligand>
</feature>
<dbReference type="Pfam" id="PF01026">
    <property type="entry name" value="TatD_DNase"/>
    <property type="match status" value="1"/>
</dbReference>
<dbReference type="EMBL" id="CP022753">
    <property type="protein sequence ID" value="ASU82457.1"/>
    <property type="molecule type" value="Genomic_DNA"/>
</dbReference>
<dbReference type="GO" id="GO:0016788">
    <property type="term" value="F:hydrolase activity, acting on ester bonds"/>
    <property type="evidence" value="ECO:0007669"/>
    <property type="project" value="InterPro"/>
</dbReference>
<protein>
    <submittedName>
        <fullName evidence="3">TatD family deoxyribonuclease</fullName>
    </submittedName>
</protein>
<organism evidence="3 4">
    <name type="scientific">Nocardiopsis gilva YIM 90087</name>
    <dbReference type="NCBI Taxonomy" id="1235441"/>
    <lineage>
        <taxon>Bacteria</taxon>
        <taxon>Bacillati</taxon>
        <taxon>Actinomycetota</taxon>
        <taxon>Actinomycetes</taxon>
        <taxon>Streptosporangiales</taxon>
        <taxon>Nocardiopsidaceae</taxon>
        <taxon>Nocardiopsis</taxon>
    </lineage>
</organism>